<dbReference type="FunFam" id="1.10.110.10:FF:000001">
    <property type="entry name" value="Bifunctional inhibitor/lipid-transfer protein/seed storage 2S albumin superfamily protein"/>
    <property type="match status" value="1"/>
</dbReference>
<keyword evidence="4" id="KW-0336">GPI-anchor</keyword>
<organism evidence="12 13">
    <name type="scientific">Trapa incisa</name>
    <dbReference type="NCBI Taxonomy" id="236973"/>
    <lineage>
        <taxon>Eukaryota</taxon>
        <taxon>Viridiplantae</taxon>
        <taxon>Streptophyta</taxon>
        <taxon>Embryophyta</taxon>
        <taxon>Tracheophyta</taxon>
        <taxon>Spermatophyta</taxon>
        <taxon>Magnoliopsida</taxon>
        <taxon>eudicotyledons</taxon>
        <taxon>Gunneridae</taxon>
        <taxon>Pentapetalae</taxon>
        <taxon>rosids</taxon>
        <taxon>malvids</taxon>
        <taxon>Myrtales</taxon>
        <taxon>Lythraceae</taxon>
        <taxon>Trapa</taxon>
    </lineage>
</organism>
<dbReference type="SUPFAM" id="SSF47699">
    <property type="entry name" value="Bifunctional inhibitor/lipid-transfer protein/seed storage 2S albumin"/>
    <property type="match status" value="1"/>
</dbReference>
<name>A0AAN7JYN7_9MYRT</name>
<feature type="chain" id="PRO_5042894032" description="Bifunctional inhibitor/plant lipid transfer protein/seed storage helical domain-containing protein" evidence="10">
    <location>
        <begin position="28"/>
        <end position="202"/>
    </location>
</feature>
<evidence type="ECO:0000256" key="3">
    <source>
        <dbReference type="ARBA" id="ARBA00022475"/>
    </source>
</evidence>
<keyword evidence="6" id="KW-1015">Disulfide bond</keyword>
<feature type="signal peptide" evidence="10">
    <location>
        <begin position="1"/>
        <end position="27"/>
    </location>
</feature>
<dbReference type="Proteomes" id="UP001345219">
    <property type="component" value="Chromosome 6"/>
</dbReference>
<comment type="similarity">
    <text evidence="2">Belongs to the plant LTP family.</text>
</comment>
<evidence type="ECO:0000313" key="12">
    <source>
        <dbReference type="EMBL" id="KAK4756471.1"/>
    </source>
</evidence>
<feature type="compositionally biased region" description="Low complexity" evidence="9">
    <location>
        <begin position="116"/>
        <end position="160"/>
    </location>
</feature>
<evidence type="ECO:0000256" key="6">
    <source>
        <dbReference type="ARBA" id="ARBA00023157"/>
    </source>
</evidence>
<sequence>MAKTWGVAMSMVLALGLMTLLFHGTEAQSGCMSSLLGLTPCLNYVSGNSSTPSSTCCSRLTGVVQSQPQCLCLLLNGTASSYGYSINQTQALALPGACNVKTPPVSLCNGGNAALPPSSSPTGSRSASPSDITPADDTPATPATALPSAPSGTAGTGTASKTVPTAPTAGGSSDASITQKLSRFSIAFALLFAPHFTSIFGF</sequence>
<gene>
    <name evidence="12" type="ORF">SAY87_006598</name>
</gene>
<dbReference type="InterPro" id="IPR000528">
    <property type="entry name" value="Plant_nsLTP"/>
</dbReference>
<dbReference type="GO" id="GO:0098552">
    <property type="term" value="C:side of membrane"/>
    <property type="evidence" value="ECO:0007669"/>
    <property type="project" value="UniProtKB-KW"/>
</dbReference>
<dbReference type="GO" id="GO:0005886">
    <property type="term" value="C:plasma membrane"/>
    <property type="evidence" value="ECO:0007669"/>
    <property type="project" value="UniProtKB-SubCell"/>
</dbReference>
<evidence type="ECO:0000256" key="1">
    <source>
        <dbReference type="ARBA" id="ARBA00004609"/>
    </source>
</evidence>
<dbReference type="InterPro" id="IPR016140">
    <property type="entry name" value="Bifunc_inhib/LTP/seed_store"/>
</dbReference>
<comment type="caution">
    <text evidence="12">The sequence shown here is derived from an EMBL/GenBank/DDBJ whole genome shotgun (WGS) entry which is preliminary data.</text>
</comment>
<keyword evidence="3" id="KW-1003">Cell membrane</keyword>
<dbReference type="InterPro" id="IPR036312">
    <property type="entry name" value="Bifun_inhib/LTP/seed_sf"/>
</dbReference>
<proteinExistence type="inferred from homology"/>
<dbReference type="InterPro" id="IPR043325">
    <property type="entry name" value="LTSS"/>
</dbReference>
<dbReference type="GO" id="GO:0006869">
    <property type="term" value="P:lipid transport"/>
    <property type="evidence" value="ECO:0007669"/>
    <property type="project" value="InterPro"/>
</dbReference>
<keyword evidence="13" id="KW-1185">Reference proteome</keyword>
<keyword evidence="8" id="KW-0449">Lipoprotein</keyword>
<dbReference type="SMART" id="SM00499">
    <property type="entry name" value="AAI"/>
    <property type="match status" value="1"/>
</dbReference>
<evidence type="ECO:0000256" key="7">
    <source>
        <dbReference type="ARBA" id="ARBA00023180"/>
    </source>
</evidence>
<dbReference type="CDD" id="cd00010">
    <property type="entry name" value="AAI_LTSS"/>
    <property type="match status" value="1"/>
</dbReference>
<feature type="domain" description="Bifunctional inhibitor/plant lipid transfer protein/seed storage helical" evidence="11">
    <location>
        <begin position="31"/>
        <end position="108"/>
    </location>
</feature>
<dbReference type="Gene3D" id="1.10.110.10">
    <property type="entry name" value="Plant lipid-transfer and hydrophobic proteins"/>
    <property type="match status" value="1"/>
</dbReference>
<evidence type="ECO:0000313" key="13">
    <source>
        <dbReference type="Proteomes" id="UP001345219"/>
    </source>
</evidence>
<evidence type="ECO:0000256" key="8">
    <source>
        <dbReference type="ARBA" id="ARBA00023288"/>
    </source>
</evidence>
<protein>
    <recommendedName>
        <fullName evidence="11">Bifunctional inhibitor/plant lipid transfer protein/seed storage helical domain-containing protein</fullName>
    </recommendedName>
</protein>
<evidence type="ECO:0000256" key="9">
    <source>
        <dbReference type="SAM" id="MobiDB-lite"/>
    </source>
</evidence>
<reference evidence="12 13" key="1">
    <citation type="journal article" date="2023" name="Hortic Res">
        <title>Pangenome of water caltrop reveals structural variations and asymmetric subgenome divergence after allopolyploidization.</title>
        <authorList>
            <person name="Zhang X."/>
            <person name="Chen Y."/>
            <person name="Wang L."/>
            <person name="Yuan Y."/>
            <person name="Fang M."/>
            <person name="Shi L."/>
            <person name="Lu R."/>
            <person name="Comes H.P."/>
            <person name="Ma Y."/>
            <person name="Chen Y."/>
            <person name="Huang G."/>
            <person name="Zhou Y."/>
            <person name="Zheng Z."/>
            <person name="Qiu Y."/>
        </authorList>
    </citation>
    <scope>NUCLEOTIDE SEQUENCE [LARGE SCALE GENOMIC DNA]</scope>
    <source>
        <tissue evidence="12">Roots</tissue>
    </source>
</reference>
<dbReference type="PRINTS" id="PR00382">
    <property type="entry name" value="LIPIDTRNSFER"/>
</dbReference>
<keyword evidence="5 10" id="KW-0732">Signal</keyword>
<dbReference type="AlphaFoldDB" id="A0AAN7JYN7"/>
<dbReference type="EMBL" id="JAXIOK010000013">
    <property type="protein sequence ID" value="KAK4756471.1"/>
    <property type="molecule type" value="Genomic_DNA"/>
</dbReference>
<accession>A0AAN7JYN7</accession>
<feature type="region of interest" description="Disordered" evidence="9">
    <location>
        <begin position="111"/>
        <end position="174"/>
    </location>
</feature>
<feature type="compositionally biased region" description="Polar residues" evidence="9">
    <location>
        <begin position="161"/>
        <end position="174"/>
    </location>
</feature>
<keyword evidence="7" id="KW-0325">Glycoprotein</keyword>
<evidence type="ECO:0000259" key="11">
    <source>
        <dbReference type="SMART" id="SM00499"/>
    </source>
</evidence>
<dbReference type="GO" id="GO:0008289">
    <property type="term" value="F:lipid binding"/>
    <property type="evidence" value="ECO:0007669"/>
    <property type="project" value="InterPro"/>
</dbReference>
<comment type="subcellular location">
    <subcellularLocation>
        <location evidence="1">Cell membrane</location>
        <topology evidence="1">Lipid-anchor</topology>
        <topology evidence="1">GPI-anchor</topology>
    </subcellularLocation>
</comment>
<dbReference type="Pfam" id="PF14368">
    <property type="entry name" value="LTP_2"/>
    <property type="match status" value="1"/>
</dbReference>
<evidence type="ECO:0000256" key="10">
    <source>
        <dbReference type="SAM" id="SignalP"/>
    </source>
</evidence>
<evidence type="ECO:0000256" key="5">
    <source>
        <dbReference type="ARBA" id="ARBA00022729"/>
    </source>
</evidence>
<dbReference type="PANTHER" id="PTHR33044">
    <property type="entry name" value="BIFUNCTIONAL INHIBITOR/LIPID-TRANSFER PROTEIN/SEED STORAGE 2S ALBUMIN SUPERFAMILY PROTEIN-RELATED"/>
    <property type="match status" value="1"/>
</dbReference>
<evidence type="ECO:0000256" key="4">
    <source>
        <dbReference type="ARBA" id="ARBA00022622"/>
    </source>
</evidence>
<keyword evidence="4" id="KW-0472">Membrane</keyword>
<evidence type="ECO:0000256" key="2">
    <source>
        <dbReference type="ARBA" id="ARBA00009748"/>
    </source>
</evidence>